<dbReference type="Proteomes" id="UP000501325">
    <property type="component" value="Chromosome"/>
</dbReference>
<evidence type="ECO:0000313" key="4">
    <source>
        <dbReference type="Proteomes" id="UP000501325"/>
    </source>
</evidence>
<feature type="compositionally biased region" description="Basic and acidic residues" evidence="1">
    <location>
        <begin position="115"/>
        <end position="126"/>
    </location>
</feature>
<keyword evidence="2" id="KW-0472">Membrane</keyword>
<dbReference type="AlphaFoldDB" id="A0AB37E680"/>
<evidence type="ECO:0000313" key="3">
    <source>
        <dbReference type="EMBL" id="QIH72495.1"/>
    </source>
</evidence>
<dbReference type="EMBL" id="CP048751">
    <property type="protein sequence ID" value="QIH72495.1"/>
    <property type="molecule type" value="Genomic_DNA"/>
</dbReference>
<protein>
    <submittedName>
        <fullName evidence="3">Uncharacterized protein</fullName>
    </submittedName>
</protein>
<keyword evidence="2" id="KW-1133">Transmembrane helix</keyword>
<evidence type="ECO:0000256" key="2">
    <source>
        <dbReference type="SAM" id="Phobius"/>
    </source>
</evidence>
<reference evidence="3 4" key="1">
    <citation type="submission" date="2020-01" db="EMBL/GenBank/DDBJ databases">
        <authorList>
            <person name="Wang S."/>
        </authorList>
    </citation>
    <scope>NUCLEOTIDE SEQUENCE [LARGE SCALE GENOMIC DNA]</scope>
    <source>
        <strain evidence="3 4">D151-2-6</strain>
    </source>
</reference>
<organism evidence="3 4">
    <name type="scientific">Brevundimonas mediterranea</name>
    <dbReference type="NCBI Taxonomy" id="74329"/>
    <lineage>
        <taxon>Bacteria</taxon>
        <taxon>Pseudomonadati</taxon>
        <taxon>Pseudomonadota</taxon>
        <taxon>Alphaproteobacteria</taxon>
        <taxon>Caulobacterales</taxon>
        <taxon>Caulobacteraceae</taxon>
        <taxon>Brevundimonas</taxon>
    </lineage>
</organism>
<feature type="compositionally biased region" description="Pro residues" evidence="1">
    <location>
        <begin position="127"/>
        <end position="136"/>
    </location>
</feature>
<keyword evidence="2" id="KW-0812">Transmembrane</keyword>
<sequence length="239" mass="25769">MLPTQTDFPAEVVATPVIWDGATAFILSILSAVAAAVIANWLGVNGERRRQEVVLVTIIKRKYEIILQASERAIRAVGDGEPAARELVATVRRELGFVLTICSGLPLKKLDDALDGKAADKPKPKPPEPSPPPVRPIPISYKLEEAKVLTSGLCGTGVEDGYVVTEAAPPPPPAPPPCPSPQELVAAHRIQIRQAVEAFHIYWSDRASRISELSALQRAFATTLPPKVEKDDAPPLPRH</sequence>
<proteinExistence type="predicted"/>
<evidence type="ECO:0000256" key="1">
    <source>
        <dbReference type="SAM" id="MobiDB-lite"/>
    </source>
</evidence>
<dbReference type="RefSeq" id="WP_008260422.1">
    <property type="nucleotide sequence ID" value="NZ_CP048751.1"/>
</dbReference>
<accession>A0AB37E680</accession>
<feature type="transmembrane region" description="Helical" evidence="2">
    <location>
        <begin position="22"/>
        <end position="42"/>
    </location>
</feature>
<name>A0AB37E680_9CAUL</name>
<feature type="region of interest" description="Disordered" evidence="1">
    <location>
        <begin position="115"/>
        <end position="137"/>
    </location>
</feature>
<dbReference type="KEGG" id="bmed:GYM46_05745"/>
<gene>
    <name evidence="3" type="ORF">GYM46_05745</name>
</gene>